<name>A0A7K3W924_9ACTN</name>
<keyword evidence="5 7" id="KW-0238">DNA-binding</keyword>
<keyword evidence="6 7" id="KW-0804">Transcription</keyword>
<dbReference type="NCBIfam" id="NF003993">
    <property type="entry name" value="PRK05472.2-2"/>
    <property type="match status" value="1"/>
</dbReference>
<dbReference type="PANTHER" id="PTHR35786">
    <property type="entry name" value="REDOX-SENSING TRANSCRIPTIONAL REPRESSOR REX"/>
    <property type="match status" value="1"/>
</dbReference>
<dbReference type="Gene3D" id="3.40.50.720">
    <property type="entry name" value="NAD(P)-binding Rossmann-like Domain"/>
    <property type="match status" value="1"/>
</dbReference>
<comment type="subcellular location">
    <subcellularLocation>
        <location evidence="7">Cytoplasm</location>
    </subcellularLocation>
</comment>
<dbReference type="Pfam" id="PF06971">
    <property type="entry name" value="Put_DNA-bind_N"/>
    <property type="match status" value="1"/>
</dbReference>
<dbReference type="InterPro" id="IPR036390">
    <property type="entry name" value="WH_DNA-bd_sf"/>
</dbReference>
<dbReference type="NCBIfam" id="NF003995">
    <property type="entry name" value="PRK05472.2-4"/>
    <property type="match status" value="1"/>
</dbReference>
<evidence type="ECO:0000256" key="2">
    <source>
        <dbReference type="ARBA" id="ARBA00022491"/>
    </source>
</evidence>
<dbReference type="Proteomes" id="UP000470470">
    <property type="component" value="Unassembled WGS sequence"/>
</dbReference>
<accession>A0A7K3W924</accession>
<evidence type="ECO:0000313" key="10">
    <source>
        <dbReference type="EMBL" id="NEL52844.1"/>
    </source>
</evidence>
<feature type="DNA-binding region" description="H-T-H motif" evidence="7">
    <location>
        <begin position="40"/>
        <end position="79"/>
    </location>
</feature>
<dbReference type="InterPro" id="IPR003781">
    <property type="entry name" value="CoA-bd"/>
</dbReference>
<dbReference type="GO" id="GO:0051775">
    <property type="term" value="P:response to redox state"/>
    <property type="evidence" value="ECO:0007669"/>
    <property type="project" value="InterPro"/>
</dbReference>
<evidence type="ECO:0000256" key="5">
    <source>
        <dbReference type="ARBA" id="ARBA00023125"/>
    </source>
</evidence>
<dbReference type="GO" id="GO:0005737">
    <property type="term" value="C:cytoplasm"/>
    <property type="evidence" value="ECO:0007669"/>
    <property type="project" value="UniProtKB-SubCell"/>
</dbReference>
<dbReference type="PANTHER" id="PTHR35786:SF1">
    <property type="entry name" value="REDOX-SENSING TRANSCRIPTIONAL REPRESSOR REX 1"/>
    <property type="match status" value="1"/>
</dbReference>
<organism evidence="10 11">
    <name type="scientific">Goekera deserti</name>
    <dbReference type="NCBI Taxonomy" id="2497753"/>
    <lineage>
        <taxon>Bacteria</taxon>
        <taxon>Bacillati</taxon>
        <taxon>Actinomycetota</taxon>
        <taxon>Actinomycetes</taxon>
        <taxon>Geodermatophilales</taxon>
        <taxon>Geodermatophilaceae</taxon>
        <taxon>Goekera</taxon>
    </lineage>
</organism>
<sequence>MSLGRRRLPPSARPGPLWSALVTQSRPRMIPEATVARLAVYLRVLTVLLDAGRTSVSSGELASAAGVNPAGLRKDLSYLGSCGVRGVGYEVAVLHGRIGAALGMERRRACVLVGIGNLGHALADYAGFGSRGFEFVALLDASPALVGQQVGGHTVRPVEELEAAVAETGASIGVLTTPAEVAQSVCDRLVAAGVRSILNFAPVALAVPAGVDVRKVDLSVELQVLSFLDQQRTDQQLAAASRPADDDRDGGARATVAAGTGALR</sequence>
<keyword evidence="1 7" id="KW-0963">Cytoplasm</keyword>
<dbReference type="GO" id="GO:0003677">
    <property type="term" value="F:DNA binding"/>
    <property type="evidence" value="ECO:0007669"/>
    <property type="project" value="UniProtKB-UniRule"/>
</dbReference>
<dbReference type="NCBIfam" id="NF003992">
    <property type="entry name" value="PRK05472.2-1"/>
    <property type="match status" value="1"/>
</dbReference>
<comment type="similarity">
    <text evidence="7">Belongs to the transcriptional regulatory Rex family.</text>
</comment>
<dbReference type="EMBL" id="JAAGWK010000005">
    <property type="protein sequence ID" value="NEL52844.1"/>
    <property type="molecule type" value="Genomic_DNA"/>
</dbReference>
<keyword evidence="4 7" id="KW-0520">NAD</keyword>
<dbReference type="SUPFAM" id="SSF51735">
    <property type="entry name" value="NAD(P)-binding Rossmann-fold domains"/>
    <property type="match status" value="1"/>
</dbReference>
<evidence type="ECO:0000256" key="6">
    <source>
        <dbReference type="ARBA" id="ARBA00023163"/>
    </source>
</evidence>
<feature type="domain" description="CoA-binding" evidence="9">
    <location>
        <begin position="104"/>
        <end position="204"/>
    </location>
</feature>
<dbReference type="NCBIfam" id="NF003994">
    <property type="entry name" value="PRK05472.2-3"/>
    <property type="match status" value="1"/>
</dbReference>
<dbReference type="Gene3D" id="1.10.10.10">
    <property type="entry name" value="Winged helix-like DNA-binding domain superfamily/Winged helix DNA-binding domain"/>
    <property type="match status" value="1"/>
</dbReference>
<dbReference type="InterPro" id="IPR036388">
    <property type="entry name" value="WH-like_DNA-bd_sf"/>
</dbReference>
<feature type="region of interest" description="Disordered" evidence="8">
    <location>
        <begin position="236"/>
        <end position="264"/>
    </location>
</feature>
<dbReference type="InterPro" id="IPR022876">
    <property type="entry name" value="Tscrpt_rep_Rex"/>
</dbReference>
<dbReference type="Pfam" id="PF02629">
    <property type="entry name" value="CoA_binding"/>
    <property type="match status" value="1"/>
</dbReference>
<reference evidence="10 11" key="1">
    <citation type="submission" date="2020-02" db="EMBL/GenBank/DDBJ databases">
        <title>The whole genome sequence of CPCC 205119.</title>
        <authorList>
            <person name="Jiang Z."/>
        </authorList>
    </citation>
    <scope>NUCLEOTIDE SEQUENCE [LARGE SCALE GENOMIC DNA]</scope>
    <source>
        <strain evidence="10 11">CPCC 205119</strain>
    </source>
</reference>
<dbReference type="NCBIfam" id="NF003996">
    <property type="entry name" value="PRK05472.2-5"/>
    <property type="match status" value="1"/>
</dbReference>
<dbReference type="GO" id="GO:0045892">
    <property type="term" value="P:negative regulation of DNA-templated transcription"/>
    <property type="evidence" value="ECO:0007669"/>
    <property type="project" value="InterPro"/>
</dbReference>
<proteinExistence type="inferred from homology"/>
<dbReference type="SUPFAM" id="SSF46785">
    <property type="entry name" value="Winged helix' DNA-binding domain"/>
    <property type="match status" value="1"/>
</dbReference>
<dbReference type="AlphaFoldDB" id="A0A7K3W924"/>
<dbReference type="InterPro" id="IPR009718">
    <property type="entry name" value="Rex_DNA-bd_C_dom"/>
</dbReference>
<keyword evidence="2 7" id="KW-0678">Repressor</keyword>
<dbReference type="GO" id="GO:0003700">
    <property type="term" value="F:DNA-binding transcription factor activity"/>
    <property type="evidence" value="ECO:0007669"/>
    <property type="project" value="UniProtKB-UniRule"/>
</dbReference>
<feature type="compositionally biased region" description="Low complexity" evidence="8">
    <location>
        <begin position="252"/>
        <end position="264"/>
    </location>
</feature>
<evidence type="ECO:0000256" key="3">
    <source>
        <dbReference type="ARBA" id="ARBA00023015"/>
    </source>
</evidence>
<comment type="function">
    <text evidence="7">Modulates transcription in response to changes in cellular NADH/NAD(+) redox state.</text>
</comment>
<dbReference type="HAMAP" id="MF_01131">
    <property type="entry name" value="Rex"/>
    <property type="match status" value="1"/>
</dbReference>
<evidence type="ECO:0000256" key="1">
    <source>
        <dbReference type="ARBA" id="ARBA00022490"/>
    </source>
</evidence>
<keyword evidence="11" id="KW-1185">Reference proteome</keyword>
<evidence type="ECO:0000256" key="4">
    <source>
        <dbReference type="ARBA" id="ARBA00023027"/>
    </source>
</evidence>
<evidence type="ECO:0000256" key="8">
    <source>
        <dbReference type="SAM" id="MobiDB-lite"/>
    </source>
</evidence>
<keyword evidence="3 7" id="KW-0805">Transcription regulation</keyword>
<gene>
    <name evidence="7" type="primary">rex</name>
    <name evidence="10" type="ORF">G1H19_02295</name>
</gene>
<evidence type="ECO:0000256" key="7">
    <source>
        <dbReference type="HAMAP-Rule" id="MF_01131"/>
    </source>
</evidence>
<protein>
    <recommendedName>
        <fullName evidence="7">Redox-sensing transcriptional repressor Rex</fullName>
    </recommendedName>
</protein>
<dbReference type="SMART" id="SM00881">
    <property type="entry name" value="CoA_binding"/>
    <property type="match status" value="1"/>
</dbReference>
<evidence type="ECO:0000259" key="9">
    <source>
        <dbReference type="SMART" id="SM00881"/>
    </source>
</evidence>
<evidence type="ECO:0000313" key="11">
    <source>
        <dbReference type="Proteomes" id="UP000470470"/>
    </source>
</evidence>
<comment type="subunit">
    <text evidence="7">Homodimer.</text>
</comment>
<feature type="binding site" evidence="7">
    <location>
        <begin position="114"/>
        <end position="119"/>
    </location>
    <ligand>
        <name>NAD(+)</name>
        <dbReference type="ChEBI" id="CHEBI:57540"/>
    </ligand>
</feature>
<dbReference type="InterPro" id="IPR058236">
    <property type="entry name" value="Rex_actinobacterial-type"/>
</dbReference>
<comment type="caution">
    <text evidence="10">The sequence shown here is derived from an EMBL/GenBank/DDBJ whole genome shotgun (WGS) entry which is preliminary data.</text>
</comment>
<dbReference type="InterPro" id="IPR036291">
    <property type="entry name" value="NAD(P)-bd_dom_sf"/>
</dbReference>